<dbReference type="GO" id="GO:0015833">
    <property type="term" value="P:peptide transport"/>
    <property type="evidence" value="ECO:0007669"/>
    <property type="project" value="TreeGrafter"/>
</dbReference>
<dbReference type="OrthoDB" id="9803988at2"/>
<dbReference type="SUPFAM" id="SSF53850">
    <property type="entry name" value="Periplasmic binding protein-like II"/>
    <property type="match status" value="1"/>
</dbReference>
<dbReference type="Gene3D" id="3.90.76.10">
    <property type="entry name" value="Dipeptide-binding Protein, Domain 1"/>
    <property type="match status" value="1"/>
</dbReference>
<dbReference type="FunFam" id="3.10.105.10:FF:000001">
    <property type="entry name" value="Oligopeptide ABC transporter, oligopeptide-binding protein"/>
    <property type="match status" value="1"/>
</dbReference>
<dbReference type="Gene3D" id="3.10.105.10">
    <property type="entry name" value="Dipeptide-binding Protein, Domain 3"/>
    <property type="match status" value="1"/>
</dbReference>
<evidence type="ECO:0000256" key="5">
    <source>
        <dbReference type="SAM" id="SignalP"/>
    </source>
</evidence>
<dbReference type="EMBL" id="PVTT01000002">
    <property type="protein sequence ID" value="PRY93072.1"/>
    <property type="molecule type" value="Genomic_DNA"/>
</dbReference>
<evidence type="ECO:0000256" key="3">
    <source>
        <dbReference type="ARBA" id="ARBA00022448"/>
    </source>
</evidence>
<proteinExistence type="inferred from homology"/>
<dbReference type="AlphaFoldDB" id="A0A2T0X2A2"/>
<evidence type="ECO:0000256" key="4">
    <source>
        <dbReference type="ARBA" id="ARBA00022729"/>
    </source>
</evidence>
<comment type="caution">
    <text evidence="7">The sequence shown here is derived from an EMBL/GenBank/DDBJ whole genome shotgun (WGS) entry which is preliminary data.</text>
</comment>
<feature type="chain" id="PRO_5015411640" evidence="5">
    <location>
        <begin position="21"/>
        <end position="538"/>
    </location>
</feature>
<dbReference type="CDD" id="cd08504">
    <property type="entry name" value="PBP2_OppA"/>
    <property type="match status" value="1"/>
</dbReference>
<dbReference type="InterPro" id="IPR000914">
    <property type="entry name" value="SBP_5_dom"/>
</dbReference>
<organism evidence="7 8">
    <name type="scientific">Hasllibacter halocynthiae</name>
    <dbReference type="NCBI Taxonomy" id="595589"/>
    <lineage>
        <taxon>Bacteria</taxon>
        <taxon>Pseudomonadati</taxon>
        <taxon>Pseudomonadota</taxon>
        <taxon>Alphaproteobacteria</taxon>
        <taxon>Rhodobacterales</taxon>
        <taxon>Roseobacteraceae</taxon>
        <taxon>Hasllibacter</taxon>
    </lineage>
</organism>
<feature type="domain" description="Solute-binding protein family 5" evidence="6">
    <location>
        <begin position="78"/>
        <end position="460"/>
    </location>
</feature>
<evidence type="ECO:0000313" key="7">
    <source>
        <dbReference type="EMBL" id="PRY93072.1"/>
    </source>
</evidence>
<dbReference type="Gene3D" id="3.40.190.10">
    <property type="entry name" value="Periplasmic binding protein-like II"/>
    <property type="match status" value="1"/>
</dbReference>
<comment type="similarity">
    <text evidence="2">Belongs to the bacterial solute-binding protein 5 family.</text>
</comment>
<dbReference type="Pfam" id="PF00496">
    <property type="entry name" value="SBP_bac_5"/>
    <property type="match status" value="1"/>
</dbReference>
<dbReference type="InterPro" id="IPR039424">
    <property type="entry name" value="SBP_5"/>
</dbReference>
<name>A0A2T0X2A2_9RHOB</name>
<evidence type="ECO:0000256" key="1">
    <source>
        <dbReference type="ARBA" id="ARBA00004418"/>
    </source>
</evidence>
<dbReference type="GO" id="GO:0030288">
    <property type="term" value="C:outer membrane-bounded periplasmic space"/>
    <property type="evidence" value="ECO:0007669"/>
    <property type="project" value="TreeGrafter"/>
</dbReference>
<keyword evidence="3" id="KW-0813">Transport</keyword>
<keyword evidence="8" id="KW-1185">Reference proteome</keyword>
<comment type="subcellular location">
    <subcellularLocation>
        <location evidence="1">Periplasm</location>
    </subcellularLocation>
</comment>
<gene>
    <name evidence="7" type="ORF">BCF33_1938</name>
</gene>
<protein>
    <submittedName>
        <fullName evidence="7">Oligopeptide transport system substrate-binding protein</fullName>
    </submittedName>
</protein>
<dbReference type="Proteomes" id="UP000238801">
    <property type="component" value="Unassembled WGS sequence"/>
</dbReference>
<dbReference type="GO" id="GO:0043190">
    <property type="term" value="C:ATP-binding cassette (ABC) transporter complex"/>
    <property type="evidence" value="ECO:0007669"/>
    <property type="project" value="InterPro"/>
</dbReference>
<dbReference type="FunFam" id="3.90.76.10:FF:000001">
    <property type="entry name" value="Oligopeptide ABC transporter substrate-binding protein"/>
    <property type="match status" value="1"/>
</dbReference>
<dbReference type="PANTHER" id="PTHR30290">
    <property type="entry name" value="PERIPLASMIC BINDING COMPONENT OF ABC TRANSPORTER"/>
    <property type="match status" value="1"/>
</dbReference>
<feature type="signal peptide" evidence="5">
    <location>
        <begin position="1"/>
        <end position="20"/>
    </location>
</feature>
<evidence type="ECO:0000259" key="6">
    <source>
        <dbReference type="Pfam" id="PF00496"/>
    </source>
</evidence>
<evidence type="ECO:0000256" key="2">
    <source>
        <dbReference type="ARBA" id="ARBA00005695"/>
    </source>
</evidence>
<sequence length="538" mass="60367">MIRTATGTLAALLLSTAAFAQDATNPETGEPLAEDQSFTYRMLDDWKSIDPQLVEETAGNHAVRQLFEGLYNSAPDGTIEPGVALSHEVSDDGLTYTFTLRDDARWSDGEPVTAQDFVYGIQRAVDPELASNYSWYIELATVEGATEAIAGEIDPSEIGVRAIDDTTLEITLEEALPYFPQMVTYSTFFPARQDVIEEHGADWVRPGNIVGNGAYVLTDYRVGERWSAEKSDTYWNADDVIIDEVTGLIINDPNQALTRYFDGEVDMTEPLPAGQFPELKEEYPDQAHSIPRLCSYYYAFNQSESGPEALKDPNVRRALSLAVDRSVITDQILQGGQTPAYTFAHQDTANFEMPVLPDAQMTQAERDAEAQRLWEEAGSPDLTLDLIYNTSDQHEQIATIVSQMWKQKLGVDTDLSNYEWSTYLDVRGGQNFDISRSAWCADYNEASSFLDLMTSNNENNDGKYANPRVDELIDASRTAENPQEIYTEVEEILNEDTAIIPIYHYSLAFMLDEDVKGWPFENAENNWYARDLYRVAGE</sequence>
<dbReference type="GO" id="GO:1904680">
    <property type="term" value="F:peptide transmembrane transporter activity"/>
    <property type="evidence" value="ECO:0007669"/>
    <property type="project" value="TreeGrafter"/>
</dbReference>
<dbReference type="RefSeq" id="WP_106160701.1">
    <property type="nucleotide sequence ID" value="NZ_PVTT01000002.1"/>
</dbReference>
<dbReference type="PANTHER" id="PTHR30290:SF10">
    <property type="entry name" value="PERIPLASMIC OLIGOPEPTIDE-BINDING PROTEIN-RELATED"/>
    <property type="match status" value="1"/>
</dbReference>
<reference evidence="7 8" key="1">
    <citation type="submission" date="2018-03" db="EMBL/GenBank/DDBJ databases">
        <title>Genomic Encyclopedia of Archaeal and Bacterial Type Strains, Phase II (KMG-II): from individual species to whole genera.</title>
        <authorList>
            <person name="Goeker M."/>
        </authorList>
    </citation>
    <scope>NUCLEOTIDE SEQUENCE [LARGE SCALE GENOMIC DNA]</scope>
    <source>
        <strain evidence="7 8">DSM 29318</strain>
    </source>
</reference>
<keyword evidence="4 5" id="KW-0732">Signal</keyword>
<evidence type="ECO:0000313" key="8">
    <source>
        <dbReference type="Proteomes" id="UP000238801"/>
    </source>
</evidence>
<dbReference type="PIRSF" id="PIRSF002741">
    <property type="entry name" value="MppA"/>
    <property type="match status" value="1"/>
</dbReference>
<accession>A0A2T0X2A2</accession>
<dbReference type="InterPro" id="IPR030678">
    <property type="entry name" value="Peptide/Ni-bd"/>
</dbReference>